<evidence type="ECO:0000256" key="1">
    <source>
        <dbReference type="RuleBase" id="RU363099"/>
    </source>
</evidence>
<dbReference type="GO" id="GO:0048046">
    <property type="term" value="C:apoplast"/>
    <property type="evidence" value="ECO:0007669"/>
    <property type="project" value="UniProtKB-SubCell"/>
</dbReference>
<keyword evidence="1" id="KW-0052">Apoplast</keyword>
<dbReference type="Proteomes" id="UP001567538">
    <property type="component" value="Unassembled WGS sequence"/>
</dbReference>
<dbReference type="AlphaFoldDB" id="A0ABD1HHP9"/>
<gene>
    <name evidence="2" type="ORF">AAHA92_15119</name>
</gene>
<evidence type="ECO:0000313" key="2">
    <source>
        <dbReference type="EMBL" id="KAL1554574.1"/>
    </source>
</evidence>
<proteinExistence type="inferred from homology"/>
<comment type="similarity">
    <text evidence="1">Belongs to the plant dirigent protein family.</text>
</comment>
<dbReference type="EMBL" id="JBEAFC010000006">
    <property type="protein sequence ID" value="KAL1554574.1"/>
    <property type="molecule type" value="Genomic_DNA"/>
</dbReference>
<dbReference type="InterPro" id="IPR004265">
    <property type="entry name" value="Dirigent"/>
</dbReference>
<evidence type="ECO:0000313" key="3">
    <source>
        <dbReference type="Proteomes" id="UP001567538"/>
    </source>
</evidence>
<keyword evidence="3" id="KW-1185">Reference proteome</keyword>
<protein>
    <recommendedName>
        <fullName evidence="1">Dirigent protein</fullName>
    </recommendedName>
</protein>
<comment type="subunit">
    <text evidence="1">Homodimer.</text>
</comment>
<sequence length="88" mass="10079">MEWNCHSIPISIPFPPPFHSLLIPFHHTKKPLSVLGRDAPRSVDREMSIVSGSGVFRFARGYVRIRTYLDDIETGVYVEEHDVSVFHS</sequence>
<reference evidence="2 3" key="1">
    <citation type="submission" date="2024-06" db="EMBL/GenBank/DDBJ databases">
        <title>A chromosome level genome sequence of Diviner's sage (Salvia divinorum).</title>
        <authorList>
            <person name="Ford S.A."/>
            <person name="Ro D.-K."/>
            <person name="Ness R.W."/>
            <person name="Phillips M.A."/>
        </authorList>
    </citation>
    <scope>NUCLEOTIDE SEQUENCE [LARGE SCALE GENOMIC DNA]</scope>
    <source>
        <strain evidence="2">SAF-2024a</strain>
        <tissue evidence="2">Leaf</tissue>
    </source>
</reference>
<keyword evidence="1" id="KW-0964">Secreted</keyword>
<comment type="subcellular location">
    <subcellularLocation>
        <location evidence="1">Secreted</location>
        <location evidence="1">Extracellular space</location>
        <location evidence="1">Apoplast</location>
    </subcellularLocation>
</comment>
<comment type="function">
    <text evidence="1">Dirigent proteins impart stereoselectivity on the phenoxy radical-coupling reaction, yielding optically active lignans from two molecules of coniferyl alcohol in the biosynthesis of lignans, flavonolignans, and alkaloids and thus plays a central role in plant secondary metabolism.</text>
</comment>
<organism evidence="2 3">
    <name type="scientific">Salvia divinorum</name>
    <name type="common">Maria pastora</name>
    <name type="synonym">Diviner's sage</name>
    <dbReference type="NCBI Taxonomy" id="28513"/>
    <lineage>
        <taxon>Eukaryota</taxon>
        <taxon>Viridiplantae</taxon>
        <taxon>Streptophyta</taxon>
        <taxon>Embryophyta</taxon>
        <taxon>Tracheophyta</taxon>
        <taxon>Spermatophyta</taxon>
        <taxon>Magnoliopsida</taxon>
        <taxon>eudicotyledons</taxon>
        <taxon>Gunneridae</taxon>
        <taxon>Pentapetalae</taxon>
        <taxon>asterids</taxon>
        <taxon>lamiids</taxon>
        <taxon>Lamiales</taxon>
        <taxon>Lamiaceae</taxon>
        <taxon>Nepetoideae</taxon>
        <taxon>Mentheae</taxon>
        <taxon>Salviinae</taxon>
        <taxon>Salvia</taxon>
        <taxon>Salvia subgen. Calosphace</taxon>
    </lineage>
</organism>
<comment type="caution">
    <text evidence="2">The sequence shown here is derived from an EMBL/GenBank/DDBJ whole genome shotgun (WGS) entry which is preliminary data.</text>
</comment>
<accession>A0ABD1HHP9</accession>
<name>A0ABD1HHP9_SALDI</name>
<dbReference type="Pfam" id="PF03018">
    <property type="entry name" value="Dirigent"/>
    <property type="match status" value="1"/>
</dbReference>